<dbReference type="InterPro" id="IPR008983">
    <property type="entry name" value="Tumour_necrosis_fac-like_dom"/>
</dbReference>
<comment type="caution">
    <text evidence="6">The sequence shown here is derived from an EMBL/GenBank/DDBJ whole genome shotgun (WGS) entry which is preliminary data.</text>
</comment>
<dbReference type="Pfam" id="PF00229">
    <property type="entry name" value="TNF"/>
    <property type="match status" value="1"/>
</dbReference>
<reference evidence="6" key="3">
    <citation type="submission" date="2023-05" db="EMBL/GenBank/DDBJ databases">
        <authorList>
            <person name="Smith C.H."/>
        </authorList>
    </citation>
    <scope>NUCLEOTIDE SEQUENCE</scope>
    <source>
        <strain evidence="6">CHS0354</strain>
        <tissue evidence="6">Mantle</tissue>
    </source>
</reference>
<feature type="domain" description="THD" evidence="5">
    <location>
        <begin position="32"/>
        <end position="195"/>
    </location>
</feature>
<keyword evidence="3" id="KW-0202">Cytokine</keyword>
<reference evidence="6" key="2">
    <citation type="journal article" date="2021" name="Genome Biol. Evol.">
        <title>Developing a high-quality reference genome for a parasitic bivalve with doubly uniparental inheritance (Bivalvia: Unionida).</title>
        <authorList>
            <person name="Smith C.H."/>
        </authorList>
    </citation>
    <scope>NUCLEOTIDE SEQUENCE</scope>
    <source>
        <strain evidence="6">CHS0354</strain>
        <tissue evidence="6">Mantle</tissue>
    </source>
</reference>
<reference evidence="6" key="1">
    <citation type="journal article" date="2021" name="Genome Biol. Evol.">
        <title>A High-Quality Reference Genome for a Parasitic Bivalve with Doubly Uniparental Inheritance (Bivalvia: Unionida).</title>
        <authorList>
            <person name="Smith C.H."/>
        </authorList>
    </citation>
    <scope>NUCLEOTIDE SEQUENCE</scope>
    <source>
        <strain evidence="6">CHS0354</strain>
    </source>
</reference>
<keyword evidence="7" id="KW-1185">Reference proteome</keyword>
<dbReference type="SUPFAM" id="SSF49842">
    <property type="entry name" value="TNF-like"/>
    <property type="match status" value="1"/>
</dbReference>
<gene>
    <name evidence="6" type="ORF">CHS0354_009349</name>
</gene>
<comment type="similarity">
    <text evidence="2">Belongs to the tumor necrosis factor family.</text>
</comment>
<dbReference type="GO" id="GO:0005164">
    <property type="term" value="F:tumor necrosis factor receptor binding"/>
    <property type="evidence" value="ECO:0007669"/>
    <property type="project" value="InterPro"/>
</dbReference>
<evidence type="ECO:0000256" key="2">
    <source>
        <dbReference type="ARBA" id="ARBA00008670"/>
    </source>
</evidence>
<dbReference type="GO" id="GO:0006955">
    <property type="term" value="P:immune response"/>
    <property type="evidence" value="ECO:0007669"/>
    <property type="project" value="InterPro"/>
</dbReference>
<keyword evidence="4" id="KW-0472">Membrane</keyword>
<evidence type="ECO:0000256" key="4">
    <source>
        <dbReference type="ARBA" id="ARBA00023136"/>
    </source>
</evidence>
<dbReference type="GO" id="GO:0005125">
    <property type="term" value="F:cytokine activity"/>
    <property type="evidence" value="ECO:0007669"/>
    <property type="project" value="UniProtKB-KW"/>
</dbReference>
<dbReference type="InterPro" id="IPR006052">
    <property type="entry name" value="TNF_dom"/>
</dbReference>
<dbReference type="PANTHER" id="PTHR11471">
    <property type="entry name" value="TUMOR NECROSIS FACTOR FAMILY MEMBER"/>
    <property type="match status" value="1"/>
</dbReference>
<evidence type="ECO:0000259" key="5">
    <source>
        <dbReference type="PROSITE" id="PS50049"/>
    </source>
</evidence>
<dbReference type="EMBL" id="JAEAOA010000606">
    <property type="protein sequence ID" value="KAK3609235.1"/>
    <property type="molecule type" value="Genomic_DNA"/>
</dbReference>
<evidence type="ECO:0000313" key="7">
    <source>
        <dbReference type="Proteomes" id="UP001195483"/>
    </source>
</evidence>
<evidence type="ECO:0000313" key="6">
    <source>
        <dbReference type="EMBL" id="KAK3609235.1"/>
    </source>
</evidence>
<dbReference type="AlphaFoldDB" id="A0AAE0TG04"/>
<dbReference type="GO" id="GO:0005615">
    <property type="term" value="C:extracellular space"/>
    <property type="evidence" value="ECO:0007669"/>
    <property type="project" value="UniProtKB-KW"/>
</dbReference>
<dbReference type="PROSITE" id="PS50049">
    <property type="entry name" value="THD_2"/>
    <property type="match status" value="1"/>
</dbReference>
<proteinExistence type="inferred from homology"/>
<name>A0AAE0TG04_9BIVA</name>
<dbReference type="SMART" id="SM00207">
    <property type="entry name" value="TNF"/>
    <property type="match status" value="1"/>
</dbReference>
<organism evidence="6 7">
    <name type="scientific">Potamilus streckersoni</name>
    <dbReference type="NCBI Taxonomy" id="2493646"/>
    <lineage>
        <taxon>Eukaryota</taxon>
        <taxon>Metazoa</taxon>
        <taxon>Spiralia</taxon>
        <taxon>Lophotrochozoa</taxon>
        <taxon>Mollusca</taxon>
        <taxon>Bivalvia</taxon>
        <taxon>Autobranchia</taxon>
        <taxon>Heteroconchia</taxon>
        <taxon>Palaeoheterodonta</taxon>
        <taxon>Unionida</taxon>
        <taxon>Unionoidea</taxon>
        <taxon>Unionidae</taxon>
        <taxon>Ambleminae</taxon>
        <taxon>Lampsilini</taxon>
        <taxon>Potamilus</taxon>
    </lineage>
</organism>
<dbReference type="GO" id="GO:0016020">
    <property type="term" value="C:membrane"/>
    <property type="evidence" value="ECO:0007669"/>
    <property type="project" value="UniProtKB-SubCell"/>
</dbReference>
<sequence>MPESSSASFNDDSVLVASYKNVMAGNFPRRKDMKHLSRDSGMEGLGLGKITFNIPNKSDGYMTRVQWNINSAASFLGSAITFANGSLRVLKSGYYYLYSNLVYSQEWRNTTDEFIMFCHVVYSHSPMTETKYDIILMKNCNSLCMPYKASGDCIGSSHIESVFFLRKDEEVYIKVSDPKRLYEKERDNMFGLFRI</sequence>
<evidence type="ECO:0000256" key="3">
    <source>
        <dbReference type="ARBA" id="ARBA00022514"/>
    </source>
</evidence>
<dbReference type="PANTHER" id="PTHR11471:SF13">
    <property type="entry name" value="TNF FAMILY PROFILE DOMAIN-CONTAINING PROTEIN"/>
    <property type="match status" value="1"/>
</dbReference>
<comment type="subcellular location">
    <subcellularLocation>
        <location evidence="1">Membrane</location>
    </subcellularLocation>
</comment>
<dbReference type="Proteomes" id="UP001195483">
    <property type="component" value="Unassembled WGS sequence"/>
</dbReference>
<evidence type="ECO:0000256" key="1">
    <source>
        <dbReference type="ARBA" id="ARBA00004370"/>
    </source>
</evidence>
<accession>A0AAE0TG04</accession>
<protein>
    <recommendedName>
        <fullName evidence="5">THD domain-containing protein</fullName>
    </recommendedName>
</protein>
<dbReference type="Gene3D" id="2.60.120.40">
    <property type="match status" value="1"/>
</dbReference>